<dbReference type="GO" id="GO:0016705">
    <property type="term" value="F:oxidoreductase activity, acting on paired donors, with incorporation or reduction of molecular oxygen"/>
    <property type="evidence" value="ECO:0007669"/>
    <property type="project" value="InterPro"/>
</dbReference>
<keyword evidence="2" id="KW-0560">Oxidoreductase</keyword>
<protein>
    <submittedName>
        <fullName evidence="3">Cytochrome P450</fullName>
    </submittedName>
</protein>
<evidence type="ECO:0000256" key="1">
    <source>
        <dbReference type="ARBA" id="ARBA00010617"/>
    </source>
</evidence>
<sequence length="399" mass="45171">MRESVGRCPVSHTDYRLATPPAGHYAFLDREREESRFLWNDGADTGFWMLTRYDDVLQGFQNPETFTNDITSALNPQRGIDLLPQRLGGEEHAKLRRVINPYFSPTAVRRMERFAVDRCAELVEELAPRGACDFVARFALRYPTDVFLVSLGLPPSDGEFFVPWVEDVFGGFFGGAQNKARAASDRIMDYFADLVAERRARPLDPREDLVSRLVEARIDEEPMPDRDILTVCMTLLLAGLDTTRSALGYMFWHLARHDEDRRALIADPGLIPAAVEEFIRLYPLVIQAGREVSRQVDIDGLTMEAGDVVWLGIGSANRDPRKFPDPDRFVLGRKGVNQHLGFGAGRHRCLGMHLARVELAIVLREWHARIPDYRIAPDADLVERGGQLTLTSLPLEWDL</sequence>
<dbReference type="GO" id="GO:0005506">
    <property type="term" value="F:iron ion binding"/>
    <property type="evidence" value="ECO:0007669"/>
    <property type="project" value="InterPro"/>
</dbReference>
<dbReference type="InterPro" id="IPR001128">
    <property type="entry name" value="Cyt_P450"/>
</dbReference>
<dbReference type="Proteomes" id="UP000400924">
    <property type="component" value="Unassembled WGS sequence"/>
</dbReference>
<reference evidence="3 4" key="1">
    <citation type="submission" date="2019-07" db="EMBL/GenBank/DDBJ databases">
        <title>New species of Amycolatopsis and Streptomyces.</title>
        <authorList>
            <person name="Duangmal K."/>
            <person name="Teo W.F.A."/>
            <person name="Lipun K."/>
        </authorList>
    </citation>
    <scope>NUCLEOTIDE SEQUENCE [LARGE SCALE GENOMIC DNA]</scope>
    <source>
        <strain evidence="3 4">NBRC 106415</strain>
    </source>
</reference>
<dbReference type="RefSeq" id="WP_152769975.1">
    <property type="nucleotide sequence ID" value="NZ_VJZC01000017.1"/>
</dbReference>
<proteinExistence type="inferred from homology"/>
<evidence type="ECO:0000313" key="3">
    <source>
        <dbReference type="EMBL" id="MPY56510.1"/>
    </source>
</evidence>
<keyword evidence="4" id="KW-1185">Reference proteome</keyword>
<dbReference type="AlphaFoldDB" id="A0A5N8XAH7"/>
<dbReference type="Pfam" id="PF00067">
    <property type="entry name" value="p450"/>
    <property type="match status" value="1"/>
</dbReference>
<dbReference type="PANTHER" id="PTHR46696">
    <property type="entry name" value="P450, PUTATIVE (EUROFUNG)-RELATED"/>
    <property type="match status" value="1"/>
</dbReference>
<organism evidence="3 4">
    <name type="scientific">Streptomyces spongiae</name>
    <dbReference type="NCBI Taxonomy" id="565072"/>
    <lineage>
        <taxon>Bacteria</taxon>
        <taxon>Bacillati</taxon>
        <taxon>Actinomycetota</taxon>
        <taxon>Actinomycetes</taxon>
        <taxon>Kitasatosporales</taxon>
        <taxon>Streptomycetaceae</taxon>
        <taxon>Streptomyces</taxon>
    </lineage>
</organism>
<dbReference type="CDD" id="cd11035">
    <property type="entry name" value="P450cam-like"/>
    <property type="match status" value="1"/>
</dbReference>
<name>A0A5N8XAH7_9ACTN</name>
<dbReference type="InterPro" id="IPR017972">
    <property type="entry name" value="Cyt_P450_CS"/>
</dbReference>
<accession>A0A5N8XAH7</accession>
<dbReference type="OrthoDB" id="3599725at2"/>
<dbReference type="PANTHER" id="PTHR46696:SF6">
    <property type="entry name" value="P450, PUTATIVE (EUROFUNG)-RELATED"/>
    <property type="match status" value="1"/>
</dbReference>
<evidence type="ECO:0000256" key="2">
    <source>
        <dbReference type="RuleBase" id="RU000461"/>
    </source>
</evidence>
<comment type="similarity">
    <text evidence="1 2">Belongs to the cytochrome P450 family.</text>
</comment>
<dbReference type="GO" id="GO:0020037">
    <property type="term" value="F:heme binding"/>
    <property type="evidence" value="ECO:0007669"/>
    <property type="project" value="InterPro"/>
</dbReference>
<keyword evidence="2" id="KW-0349">Heme</keyword>
<dbReference type="InterPro" id="IPR036396">
    <property type="entry name" value="Cyt_P450_sf"/>
</dbReference>
<dbReference type="PRINTS" id="PR00359">
    <property type="entry name" value="BP450"/>
</dbReference>
<dbReference type="SUPFAM" id="SSF48264">
    <property type="entry name" value="Cytochrome P450"/>
    <property type="match status" value="1"/>
</dbReference>
<keyword evidence="2" id="KW-0479">Metal-binding</keyword>
<dbReference type="EMBL" id="VJZC01000017">
    <property type="protein sequence ID" value="MPY56510.1"/>
    <property type="molecule type" value="Genomic_DNA"/>
</dbReference>
<keyword evidence="2" id="KW-0408">Iron</keyword>
<gene>
    <name evidence="3" type="ORF">FNH08_04780</name>
</gene>
<dbReference type="Gene3D" id="1.10.630.10">
    <property type="entry name" value="Cytochrome P450"/>
    <property type="match status" value="1"/>
</dbReference>
<dbReference type="InterPro" id="IPR002397">
    <property type="entry name" value="Cyt_P450_B"/>
</dbReference>
<dbReference type="GO" id="GO:0004497">
    <property type="term" value="F:monooxygenase activity"/>
    <property type="evidence" value="ECO:0007669"/>
    <property type="project" value="UniProtKB-KW"/>
</dbReference>
<keyword evidence="2" id="KW-0503">Monooxygenase</keyword>
<comment type="caution">
    <text evidence="3">The sequence shown here is derived from an EMBL/GenBank/DDBJ whole genome shotgun (WGS) entry which is preliminary data.</text>
</comment>
<evidence type="ECO:0000313" key="4">
    <source>
        <dbReference type="Proteomes" id="UP000400924"/>
    </source>
</evidence>
<dbReference type="PRINTS" id="PR00385">
    <property type="entry name" value="P450"/>
</dbReference>
<dbReference type="PROSITE" id="PS00086">
    <property type="entry name" value="CYTOCHROME_P450"/>
    <property type="match status" value="1"/>
</dbReference>